<comment type="similarity">
    <text evidence="10 11">Belongs to the thiamine-phosphate synthase family.</text>
</comment>
<feature type="binding site" evidence="10">
    <location>
        <position position="137"/>
    </location>
    <ligand>
        <name>4-amino-2-methyl-5-(diphosphooxymethyl)pyrimidine</name>
        <dbReference type="ChEBI" id="CHEBI:57841"/>
    </ligand>
</feature>
<comment type="catalytic activity">
    <reaction evidence="9 10 11">
        <text>2-[(2R,5Z)-2-carboxy-4-methylthiazol-5(2H)-ylidene]ethyl phosphate + 4-amino-2-methyl-5-(diphosphooxymethyl)pyrimidine + 2 H(+) = thiamine phosphate + CO2 + diphosphate</text>
        <dbReference type="Rhea" id="RHEA:47844"/>
        <dbReference type="ChEBI" id="CHEBI:15378"/>
        <dbReference type="ChEBI" id="CHEBI:16526"/>
        <dbReference type="ChEBI" id="CHEBI:33019"/>
        <dbReference type="ChEBI" id="CHEBI:37575"/>
        <dbReference type="ChEBI" id="CHEBI:57841"/>
        <dbReference type="ChEBI" id="CHEBI:62899"/>
        <dbReference type="EC" id="2.5.1.3"/>
    </reaction>
</comment>
<feature type="binding site" evidence="10">
    <location>
        <position position="70"/>
    </location>
    <ligand>
        <name>Mg(2+)</name>
        <dbReference type="ChEBI" id="CHEBI:18420"/>
    </ligand>
</feature>
<keyword evidence="15" id="KW-1185">Reference proteome</keyword>
<dbReference type="GO" id="GO:0009228">
    <property type="term" value="P:thiamine biosynthetic process"/>
    <property type="evidence" value="ECO:0007669"/>
    <property type="project" value="UniProtKB-KW"/>
</dbReference>
<protein>
    <recommendedName>
        <fullName evidence="10">Thiamine-phosphate synthase</fullName>
        <shortName evidence="10">TP synthase</shortName>
        <shortName evidence="10">TPS</shortName>
        <ecNumber evidence="10">2.5.1.3</ecNumber>
    </recommendedName>
    <alternativeName>
        <fullName evidence="10">Thiamine-phosphate pyrophosphorylase</fullName>
        <shortName evidence="10">TMP pyrophosphorylase</shortName>
        <shortName evidence="10">TMP-PPase</shortName>
    </alternativeName>
</protein>
<comment type="pathway">
    <text evidence="2 10 12">Cofactor biosynthesis; thiamine diphosphate biosynthesis; thiamine phosphate from 4-amino-2-methyl-5-diphosphomethylpyrimidine and 4-methyl-5-(2-phosphoethyl)-thiazole: step 1/1.</text>
</comment>
<accession>A0A6N6MZN6</accession>
<dbReference type="AlphaFoldDB" id="A0A6N6MZN6"/>
<dbReference type="InterPro" id="IPR034291">
    <property type="entry name" value="TMP_synthase"/>
</dbReference>
<sequence>MRPDYSVYLVTDRPLCGGRALMEVVAQAVQGGVTMVQLREKHADTREFVELAQALLRVVRPVGVPLLINDRIDVAMAVGADGVHVGQRDMPYADARRMLGSEAIIGLSVESLEQAREAEQWDVDYFGVSPVFATGTKTDTGDPWGLEGLRCLRRASTKPLVGIGGLGPSNAEDVLRAGADGIAVVSAICGACDPVAAAAELRRAVSAAS</sequence>
<dbReference type="Pfam" id="PF02581">
    <property type="entry name" value="TMP-TENI"/>
    <property type="match status" value="1"/>
</dbReference>
<dbReference type="PANTHER" id="PTHR20857:SF15">
    <property type="entry name" value="THIAMINE-PHOSPHATE SYNTHASE"/>
    <property type="match status" value="1"/>
</dbReference>
<feature type="binding site" evidence="10">
    <location>
        <begin position="37"/>
        <end position="41"/>
    </location>
    <ligand>
        <name>4-amino-2-methyl-5-(diphosphooxymethyl)pyrimidine</name>
        <dbReference type="ChEBI" id="CHEBI:57841"/>
    </ligand>
</feature>
<evidence type="ECO:0000256" key="7">
    <source>
        <dbReference type="ARBA" id="ARBA00047334"/>
    </source>
</evidence>
<name>A0A6N6MZN6_9BACT</name>
<comment type="cofactor">
    <cofactor evidence="10">
        <name>Mg(2+)</name>
        <dbReference type="ChEBI" id="CHEBI:18420"/>
    </cofactor>
    <text evidence="10">Binds 1 Mg(2+) ion per subunit.</text>
</comment>
<comment type="caution">
    <text evidence="14">The sequence shown here is derived from an EMBL/GenBank/DDBJ whole genome shotgun (WGS) entry which is preliminary data.</text>
</comment>
<evidence type="ECO:0000256" key="6">
    <source>
        <dbReference type="ARBA" id="ARBA00022977"/>
    </source>
</evidence>
<evidence type="ECO:0000256" key="10">
    <source>
        <dbReference type="HAMAP-Rule" id="MF_00097"/>
    </source>
</evidence>
<dbReference type="PANTHER" id="PTHR20857">
    <property type="entry name" value="THIAMINE-PHOSPHATE PYROPHOSPHORYLASE"/>
    <property type="match status" value="1"/>
</dbReference>
<evidence type="ECO:0000256" key="2">
    <source>
        <dbReference type="ARBA" id="ARBA00005165"/>
    </source>
</evidence>
<feature type="binding site" evidence="10">
    <location>
        <begin position="185"/>
        <end position="186"/>
    </location>
    <ligand>
        <name>2-[(2R,5Z)-2-carboxy-4-methylthiazol-5(2H)-ylidene]ethyl phosphate</name>
        <dbReference type="ChEBI" id="CHEBI:62899"/>
    </ligand>
</feature>
<dbReference type="RefSeq" id="WP_151151718.1">
    <property type="nucleotide sequence ID" value="NZ_WAIE01000007.1"/>
</dbReference>
<feature type="binding site" evidence="10">
    <location>
        <position position="108"/>
    </location>
    <ligand>
        <name>4-amino-2-methyl-5-(diphosphooxymethyl)pyrimidine</name>
        <dbReference type="ChEBI" id="CHEBI:57841"/>
    </ligand>
</feature>
<reference evidence="14 15" key="1">
    <citation type="journal article" date="2017" name="Int. J. Syst. Evol. Microbiol.">
        <title>Desulfovibrio senegalensis sp. nov., a mesophilic sulfate reducer isolated from marine sediment.</title>
        <authorList>
            <person name="Thioye A."/>
            <person name="Gam Z.B.A."/>
            <person name="Mbengue M."/>
            <person name="Cayol J.L."/>
            <person name="Joseph-Bartoli M."/>
            <person name="Toure-Kane C."/>
            <person name="Labat M."/>
        </authorList>
    </citation>
    <scope>NUCLEOTIDE SEQUENCE [LARGE SCALE GENOMIC DNA]</scope>
    <source>
        <strain evidence="14 15">DSM 101509</strain>
    </source>
</reference>
<proteinExistence type="inferred from homology"/>
<dbReference type="SUPFAM" id="SSF51391">
    <property type="entry name" value="Thiamin phosphate synthase"/>
    <property type="match status" value="1"/>
</dbReference>
<evidence type="ECO:0000256" key="4">
    <source>
        <dbReference type="ARBA" id="ARBA00022723"/>
    </source>
</evidence>
<dbReference type="CDD" id="cd00564">
    <property type="entry name" value="TMP_TenI"/>
    <property type="match status" value="1"/>
</dbReference>
<comment type="catalytic activity">
    <reaction evidence="7 10 11">
        <text>4-methyl-5-(2-phosphooxyethyl)-thiazole + 4-amino-2-methyl-5-(diphosphooxymethyl)pyrimidine + H(+) = thiamine phosphate + diphosphate</text>
        <dbReference type="Rhea" id="RHEA:22328"/>
        <dbReference type="ChEBI" id="CHEBI:15378"/>
        <dbReference type="ChEBI" id="CHEBI:33019"/>
        <dbReference type="ChEBI" id="CHEBI:37575"/>
        <dbReference type="ChEBI" id="CHEBI:57841"/>
        <dbReference type="ChEBI" id="CHEBI:58296"/>
        <dbReference type="EC" id="2.5.1.3"/>
    </reaction>
</comment>
<dbReference type="GO" id="GO:0009229">
    <property type="term" value="P:thiamine diphosphate biosynthetic process"/>
    <property type="evidence" value="ECO:0007669"/>
    <property type="project" value="UniProtKB-UniRule"/>
</dbReference>
<feature type="binding site" evidence="10">
    <location>
        <begin position="134"/>
        <end position="136"/>
    </location>
    <ligand>
        <name>2-[(2R,5Z)-2-carboxy-4-methylthiazol-5(2H)-ylidene]ethyl phosphate</name>
        <dbReference type="ChEBI" id="CHEBI:62899"/>
    </ligand>
</feature>
<evidence type="ECO:0000256" key="5">
    <source>
        <dbReference type="ARBA" id="ARBA00022842"/>
    </source>
</evidence>
<comment type="catalytic activity">
    <reaction evidence="8 10 11">
        <text>2-(2-carboxy-4-methylthiazol-5-yl)ethyl phosphate + 4-amino-2-methyl-5-(diphosphooxymethyl)pyrimidine + 2 H(+) = thiamine phosphate + CO2 + diphosphate</text>
        <dbReference type="Rhea" id="RHEA:47848"/>
        <dbReference type="ChEBI" id="CHEBI:15378"/>
        <dbReference type="ChEBI" id="CHEBI:16526"/>
        <dbReference type="ChEBI" id="CHEBI:33019"/>
        <dbReference type="ChEBI" id="CHEBI:37575"/>
        <dbReference type="ChEBI" id="CHEBI:57841"/>
        <dbReference type="ChEBI" id="CHEBI:62890"/>
        <dbReference type="EC" id="2.5.1.3"/>
    </reaction>
</comment>
<dbReference type="EMBL" id="WAIE01000007">
    <property type="protein sequence ID" value="KAB1440277.1"/>
    <property type="molecule type" value="Genomic_DNA"/>
</dbReference>
<dbReference type="Gene3D" id="3.20.20.70">
    <property type="entry name" value="Aldolase class I"/>
    <property type="match status" value="1"/>
</dbReference>
<dbReference type="FunFam" id="3.20.20.70:FF:000096">
    <property type="entry name" value="Thiamine-phosphate synthase"/>
    <property type="match status" value="1"/>
</dbReference>
<dbReference type="Proteomes" id="UP000438699">
    <property type="component" value="Unassembled WGS sequence"/>
</dbReference>
<dbReference type="GO" id="GO:0004789">
    <property type="term" value="F:thiamine-phosphate diphosphorylase activity"/>
    <property type="evidence" value="ECO:0007669"/>
    <property type="project" value="UniProtKB-UniRule"/>
</dbReference>
<feature type="domain" description="Thiamine phosphate synthase/TenI" evidence="13">
    <location>
        <begin position="7"/>
        <end position="188"/>
    </location>
</feature>
<organism evidence="14 15">
    <name type="scientific">Pseudodesulfovibrio senegalensis</name>
    <dbReference type="NCBI Taxonomy" id="1721087"/>
    <lineage>
        <taxon>Bacteria</taxon>
        <taxon>Pseudomonadati</taxon>
        <taxon>Thermodesulfobacteriota</taxon>
        <taxon>Desulfovibrionia</taxon>
        <taxon>Desulfovibrionales</taxon>
        <taxon>Desulfovibrionaceae</taxon>
    </lineage>
</organism>
<keyword evidence="3 10" id="KW-0808">Transferase</keyword>
<evidence type="ECO:0000259" key="13">
    <source>
        <dbReference type="Pfam" id="PF02581"/>
    </source>
</evidence>
<dbReference type="NCBIfam" id="TIGR00693">
    <property type="entry name" value="thiE"/>
    <property type="match status" value="1"/>
</dbReference>
<dbReference type="GO" id="GO:0000287">
    <property type="term" value="F:magnesium ion binding"/>
    <property type="evidence" value="ECO:0007669"/>
    <property type="project" value="UniProtKB-UniRule"/>
</dbReference>
<evidence type="ECO:0000313" key="14">
    <source>
        <dbReference type="EMBL" id="KAB1440277.1"/>
    </source>
</evidence>
<feature type="binding site" evidence="10">
    <location>
        <position position="89"/>
    </location>
    <ligand>
        <name>Mg(2+)</name>
        <dbReference type="ChEBI" id="CHEBI:18420"/>
    </ligand>
</feature>
<dbReference type="OrthoDB" id="9810880at2"/>
<comment type="function">
    <text evidence="1 10">Condenses 4-methyl-5-(beta-hydroxyethyl)thiazole monophosphate (THZ-P) and 2-methyl-4-amino-5-hydroxymethyl pyrimidine pyrophosphate (HMP-PP) to form thiamine monophosphate (TMP).</text>
</comment>
<feature type="binding site" evidence="10">
    <location>
        <position position="165"/>
    </location>
    <ligand>
        <name>2-[(2R,5Z)-2-carboxy-4-methylthiazol-5(2H)-ylidene]ethyl phosphate</name>
        <dbReference type="ChEBI" id="CHEBI:62899"/>
    </ligand>
</feature>
<dbReference type="UniPathway" id="UPA00060">
    <property type="reaction ID" value="UER00141"/>
</dbReference>
<keyword evidence="6 10" id="KW-0784">Thiamine biosynthesis</keyword>
<evidence type="ECO:0000256" key="11">
    <source>
        <dbReference type="RuleBase" id="RU003826"/>
    </source>
</evidence>
<evidence type="ECO:0000313" key="15">
    <source>
        <dbReference type="Proteomes" id="UP000438699"/>
    </source>
</evidence>
<gene>
    <name evidence="10 14" type="primary">thiE</name>
    <name evidence="14" type="ORF">F8A88_13575</name>
</gene>
<dbReference type="GO" id="GO:0005737">
    <property type="term" value="C:cytoplasm"/>
    <property type="evidence" value="ECO:0007669"/>
    <property type="project" value="TreeGrafter"/>
</dbReference>
<feature type="binding site" evidence="10">
    <location>
        <position position="69"/>
    </location>
    <ligand>
        <name>4-amino-2-methyl-5-(diphosphooxymethyl)pyrimidine</name>
        <dbReference type="ChEBI" id="CHEBI:57841"/>
    </ligand>
</feature>
<dbReference type="InterPro" id="IPR013785">
    <property type="entry name" value="Aldolase_TIM"/>
</dbReference>
<keyword evidence="5 10" id="KW-0460">Magnesium</keyword>
<evidence type="ECO:0000256" key="9">
    <source>
        <dbReference type="ARBA" id="ARBA00047883"/>
    </source>
</evidence>
<evidence type="ECO:0000256" key="3">
    <source>
        <dbReference type="ARBA" id="ARBA00022679"/>
    </source>
</evidence>
<keyword evidence="4 10" id="KW-0479">Metal-binding</keyword>
<evidence type="ECO:0000256" key="12">
    <source>
        <dbReference type="RuleBase" id="RU004253"/>
    </source>
</evidence>
<dbReference type="InterPro" id="IPR022998">
    <property type="entry name" value="ThiamineP_synth_TenI"/>
</dbReference>
<dbReference type="EC" id="2.5.1.3" evidence="10"/>
<evidence type="ECO:0000256" key="1">
    <source>
        <dbReference type="ARBA" id="ARBA00003814"/>
    </source>
</evidence>
<dbReference type="HAMAP" id="MF_00097">
    <property type="entry name" value="TMP_synthase"/>
    <property type="match status" value="1"/>
</dbReference>
<evidence type="ECO:0000256" key="8">
    <source>
        <dbReference type="ARBA" id="ARBA00047851"/>
    </source>
</evidence>
<dbReference type="InterPro" id="IPR036206">
    <property type="entry name" value="ThiamineP_synth_sf"/>
</dbReference>